<dbReference type="PANTHER" id="PTHR36932:SF1">
    <property type="entry name" value="CAPSULAR POLYSACCHARIDE BIOSYNTHESIS PROTEIN"/>
    <property type="match status" value="1"/>
</dbReference>
<organism evidence="1 2">
    <name type="scientific">Paenibacillus agricola</name>
    <dbReference type="NCBI Taxonomy" id="2716264"/>
    <lineage>
        <taxon>Bacteria</taxon>
        <taxon>Bacillati</taxon>
        <taxon>Bacillota</taxon>
        <taxon>Bacilli</taxon>
        <taxon>Bacillales</taxon>
        <taxon>Paenibacillaceae</taxon>
        <taxon>Paenibacillus</taxon>
    </lineage>
</organism>
<dbReference type="PANTHER" id="PTHR36932">
    <property type="entry name" value="CAPSULAR POLYSACCHARIDE BIOSYNTHESIS PROTEIN"/>
    <property type="match status" value="1"/>
</dbReference>
<evidence type="ECO:0008006" key="3">
    <source>
        <dbReference type="Google" id="ProtNLM"/>
    </source>
</evidence>
<gene>
    <name evidence="1" type="ORF">G9U52_02255</name>
</gene>
<evidence type="ECO:0000313" key="1">
    <source>
        <dbReference type="EMBL" id="NHN28649.1"/>
    </source>
</evidence>
<comment type="caution">
    <text evidence="1">The sequence shown here is derived from an EMBL/GenBank/DDBJ whole genome shotgun (WGS) entry which is preliminary data.</text>
</comment>
<dbReference type="InterPro" id="IPR053158">
    <property type="entry name" value="CapK_Type1_Caps_Biosynth"/>
</dbReference>
<dbReference type="SUPFAM" id="SSF56801">
    <property type="entry name" value="Acetyl-CoA synthetase-like"/>
    <property type="match status" value="1"/>
</dbReference>
<dbReference type="InterPro" id="IPR012685">
    <property type="entry name" value="CHP02304_F390_synth-rel"/>
</dbReference>
<accession>A0ABX0IXI6</accession>
<dbReference type="NCBIfam" id="TIGR02304">
    <property type="entry name" value="aden_form_hyp"/>
    <property type="match status" value="1"/>
</dbReference>
<dbReference type="Gene3D" id="3.40.50.12780">
    <property type="entry name" value="N-terminal domain of ligase-like"/>
    <property type="match status" value="1"/>
</dbReference>
<sequence>MLVHKGTALWHYFLSRYGRRWASRPAFEQWQEARVQEHLNRVRHASLFYRELWDGLPLSRWREFPIIDKQLMMEHFDQLNTASIHKEEAFALAMKAEQTRDFTPVLHGITVGLSSGTSGSRGLFLVSPQEQYSWAGMVLAKVLPGSLFAAHRIAFFLRANSNLYGSVSGGRLRFEFFDLLEPMQQHIQRLNQYRPHLWIAPPSVLRLLAEAYRQGRLLVKPKRIVSVAEVLDPLDNQHIEAVFNLPVHQVYQCTEGFLAATCAHGTLHLNEDIVAFQTEAIGGERNGNSQRFVPILTDFTRFTQPIIRYRLNDILIKRPTACACGSLMTAIEAVEGRCDDLFYLPHQASAELVPVFPDLLTRAVMGAAPFVGAYKLIQTAPSRIELSLQLETDPEATPVPGSISDAVHTSIREALEALFKRMHCLIPEIAFTPYEPVLKSRKLRRVERRFTL</sequence>
<dbReference type="Proteomes" id="UP001165962">
    <property type="component" value="Unassembled WGS sequence"/>
</dbReference>
<dbReference type="RefSeq" id="WP_166145516.1">
    <property type="nucleotide sequence ID" value="NZ_JAAOIW010000001.1"/>
</dbReference>
<keyword evidence="2" id="KW-1185">Reference proteome</keyword>
<name>A0ABX0IXI6_9BACL</name>
<dbReference type="InterPro" id="IPR042099">
    <property type="entry name" value="ANL_N_sf"/>
</dbReference>
<dbReference type="EMBL" id="JAAOIW010000001">
    <property type="protein sequence ID" value="NHN28649.1"/>
    <property type="molecule type" value="Genomic_DNA"/>
</dbReference>
<evidence type="ECO:0000313" key="2">
    <source>
        <dbReference type="Proteomes" id="UP001165962"/>
    </source>
</evidence>
<protein>
    <recommendedName>
        <fullName evidence="3">Adenylate-forming enzyme</fullName>
    </recommendedName>
</protein>
<reference evidence="1" key="1">
    <citation type="submission" date="2020-03" db="EMBL/GenBank/DDBJ databases">
        <title>Draft sequencing of Paenibacilllus sp. S3N08.</title>
        <authorList>
            <person name="Kim D.-U."/>
        </authorList>
    </citation>
    <scope>NUCLEOTIDE SEQUENCE</scope>
    <source>
        <strain evidence="1">S3N08</strain>
    </source>
</reference>
<proteinExistence type="predicted"/>